<dbReference type="EMBL" id="JBGUAW010000002">
    <property type="protein sequence ID" value="MFA9459906.1"/>
    <property type="molecule type" value="Genomic_DNA"/>
</dbReference>
<sequence>MTDKAKAIMAAVGTGQVPPDTGERLLAALGNYAKAIEMDELERRISALEQGETNDGDKR</sequence>
<dbReference type="RefSeq" id="WP_373654853.1">
    <property type="nucleotide sequence ID" value="NZ_JBGUAW010000002.1"/>
</dbReference>
<reference evidence="1 2" key="1">
    <citation type="submission" date="2024-08" db="EMBL/GenBank/DDBJ databases">
        <title>Whole-genome sequencing of halo(alkali)philic microorganisms from hypersaline lakes.</title>
        <authorList>
            <person name="Sorokin D.Y."/>
            <person name="Merkel A.Y."/>
            <person name="Messina E."/>
            <person name="Yakimov M."/>
        </authorList>
    </citation>
    <scope>NUCLEOTIDE SEQUENCE [LARGE SCALE GENOMIC DNA]</scope>
    <source>
        <strain evidence="1 2">Cl-TMA</strain>
    </source>
</reference>
<keyword evidence="2" id="KW-1185">Reference proteome</keyword>
<gene>
    <name evidence="1" type="ORF">ACERLL_03605</name>
</gene>
<protein>
    <submittedName>
        <fullName evidence="1">Uncharacterized protein</fullName>
    </submittedName>
</protein>
<accession>A0ABV4TUV2</accession>
<dbReference type="Proteomes" id="UP001575181">
    <property type="component" value="Unassembled WGS sequence"/>
</dbReference>
<proteinExistence type="predicted"/>
<organism evidence="1 2">
    <name type="scientific">Thiohalorhabdus methylotrophus</name>
    <dbReference type="NCBI Taxonomy" id="3242694"/>
    <lineage>
        <taxon>Bacteria</taxon>
        <taxon>Pseudomonadati</taxon>
        <taxon>Pseudomonadota</taxon>
        <taxon>Gammaproteobacteria</taxon>
        <taxon>Thiohalorhabdales</taxon>
        <taxon>Thiohalorhabdaceae</taxon>
        <taxon>Thiohalorhabdus</taxon>
    </lineage>
</organism>
<evidence type="ECO:0000313" key="2">
    <source>
        <dbReference type="Proteomes" id="UP001575181"/>
    </source>
</evidence>
<evidence type="ECO:0000313" key="1">
    <source>
        <dbReference type="EMBL" id="MFA9459906.1"/>
    </source>
</evidence>
<name>A0ABV4TUV2_9GAMM</name>
<comment type="caution">
    <text evidence="1">The sequence shown here is derived from an EMBL/GenBank/DDBJ whole genome shotgun (WGS) entry which is preliminary data.</text>
</comment>